<name>A0ACD4CDI4_9BACI</name>
<reference evidence="1" key="1">
    <citation type="submission" date="2022-09" db="EMBL/GenBank/DDBJ databases">
        <title>Complete genome sequence of Rossellomorea vietnamensis strain RL-WG62, a newly isolated PGPR with the potential for plant salinity stress alleviation.</title>
        <authorList>
            <person name="Ren L."/>
            <person name="Wang G."/>
            <person name="Hu H."/>
        </authorList>
    </citation>
    <scope>NUCLEOTIDE SEQUENCE</scope>
    <source>
        <strain evidence="1">RL-WG62</strain>
    </source>
</reference>
<proteinExistence type="predicted"/>
<protein>
    <submittedName>
        <fullName evidence="1">GNAT family N-acetyltransferase</fullName>
    </submittedName>
</protein>
<organism evidence="1 2">
    <name type="scientific">Rossellomorea vietnamensis</name>
    <dbReference type="NCBI Taxonomy" id="218284"/>
    <lineage>
        <taxon>Bacteria</taxon>
        <taxon>Bacillati</taxon>
        <taxon>Bacillota</taxon>
        <taxon>Bacilli</taxon>
        <taxon>Bacillales</taxon>
        <taxon>Bacillaceae</taxon>
        <taxon>Rossellomorea</taxon>
    </lineage>
</organism>
<dbReference type="Proteomes" id="UP001064027">
    <property type="component" value="Chromosome"/>
</dbReference>
<keyword evidence="2" id="KW-1185">Reference proteome</keyword>
<accession>A0ACD4CDI4</accession>
<evidence type="ECO:0000313" key="2">
    <source>
        <dbReference type="Proteomes" id="UP001064027"/>
    </source>
</evidence>
<dbReference type="EMBL" id="CP104558">
    <property type="protein sequence ID" value="UXH46471.1"/>
    <property type="molecule type" value="Genomic_DNA"/>
</dbReference>
<gene>
    <name evidence="1" type="ORF">N5C46_10640</name>
</gene>
<sequence length="189" mass="21557">MIHYSGTPTLETDRLVLRKLEGSDAQTVFDHWLSDDRVMDNLIKGAHKSVEETIKRVTEIVDQYETEEFCYWGIELKSSGDLIGAIDLFHFDPMTENCEVGYTIGYDWWNKGYGTEALSAVIEFGFRTMNIHKISAAHNTDNPASGKIMSKVGMQKEGTIKHMIRNAKNQYKDCAVYGLLQVDYFNDVK</sequence>
<evidence type="ECO:0000313" key="1">
    <source>
        <dbReference type="EMBL" id="UXH46471.1"/>
    </source>
</evidence>